<proteinExistence type="predicted"/>
<comment type="caution">
    <text evidence="3">The sequence shown here is derived from an EMBL/GenBank/DDBJ whole genome shotgun (WGS) entry which is preliminary data.</text>
</comment>
<dbReference type="Gene3D" id="1.25.40.10">
    <property type="entry name" value="Tetratricopeptide repeat domain"/>
    <property type="match status" value="1"/>
</dbReference>
<dbReference type="Proteomes" id="UP001498771">
    <property type="component" value="Unassembled WGS sequence"/>
</dbReference>
<dbReference type="InterPro" id="IPR011990">
    <property type="entry name" value="TPR-like_helical_dom_sf"/>
</dbReference>
<reference evidence="3 4" key="1">
    <citation type="submission" date="2024-03" db="EMBL/GenBank/DDBJ databases">
        <title>Genome-scale model development and genomic sequencing of the oleaginous clade Lipomyces.</title>
        <authorList>
            <consortium name="Lawrence Berkeley National Laboratory"/>
            <person name="Czajka J.J."/>
            <person name="Han Y."/>
            <person name="Kim J."/>
            <person name="Mondo S.J."/>
            <person name="Hofstad B.A."/>
            <person name="Robles A."/>
            <person name="Haridas S."/>
            <person name="Riley R."/>
            <person name="LaButti K."/>
            <person name="Pangilinan J."/>
            <person name="Andreopoulos W."/>
            <person name="Lipzen A."/>
            <person name="Yan J."/>
            <person name="Wang M."/>
            <person name="Ng V."/>
            <person name="Grigoriev I.V."/>
            <person name="Spatafora J.W."/>
            <person name="Magnuson J.K."/>
            <person name="Baker S.E."/>
            <person name="Pomraning K.R."/>
        </authorList>
    </citation>
    <scope>NUCLEOTIDE SEQUENCE [LARGE SCALE GENOMIC DNA]</scope>
    <source>
        <strain evidence="3 4">Phaff 52-87</strain>
    </source>
</reference>
<evidence type="ECO:0000313" key="3">
    <source>
        <dbReference type="EMBL" id="KAK7207754.1"/>
    </source>
</evidence>
<evidence type="ECO:0000256" key="2">
    <source>
        <dbReference type="ARBA" id="ARBA00022803"/>
    </source>
</evidence>
<evidence type="ECO:0000313" key="4">
    <source>
        <dbReference type="Proteomes" id="UP001498771"/>
    </source>
</evidence>
<dbReference type="PANTHER" id="PTHR16193:SF0">
    <property type="entry name" value="TETRATRICOPEPTIDE REPEAT PROTEIN 27"/>
    <property type="match status" value="1"/>
</dbReference>
<keyword evidence="1" id="KW-0677">Repeat</keyword>
<sequence>MEDLENLLRASSFVFTDSPSSSYSDALKESLKSSQRKHLRAIGLCALDYFLQQNFTGPRVEESKLAAIEEVLGYDSDKHEACINELTVDSEVAYRHTEQPYLLILALQCFRLLTTDHEKIEGDEGEDTDRDQRFDKRWLARALMVHQSLLTAPAGSLHDEIYSNLTSSAPVAGSSPTSNNTDDATEKLQLEAAEYSMELARADIFYSYDSRATKALENAKKMSGLQVKVTGVKALRTKFQTRQITGLVVLARSRKTAAGAQQGEAAAMPVSLPLNSDLLLETPRFMSSEEESSDGVNAATAEELGDELAGEDPNAPSPLADIDSCILLLTEHKMRVSSPSQDPVVTEQLQAYISRVISASGPAGSVNWTLYSRALWERSVLESHSAKTVERGTLQLASLVDELGVASTATSFARGPSASGQTETSASSAPAHERLRFIHFLPLMPRWSMDLQLAEKYLSLGMVRSAQEIYARLKLPIESALCTAAGNESKAEAIKILEDYIASGDHSDTARAWSCLGDVTAKPEYWLKAWEVGKYAAAKRSLGEYCFKNGQASESIVHLRDALSKNPLNRDAWFLYGCAGLETEEFEIAAEGFTRCVSMDKDDAKAWGNLATAFLQMGEQQRKSGNDDESKDNAREKEAMTALQEACRLNPDDWRLWSNLVIVSARLENWQACLRGVVKVAELRAKKEGENALDVPVLRVLAQVLVSDAFGDRNHEMGHEDRRLTAFELQAIKLFTETVPKLATSTPDLWGLVAKVEIWRKKPWAALDAYEKMLRLALTVFEADETDESKWRQAVDACETVVDGYTNLGELPGRMGEGQVVCKDWRYRARSSVRSVMGKGRRMWADGADWERLERMRDELK</sequence>
<dbReference type="PANTHER" id="PTHR16193">
    <property type="entry name" value="TETRATRICOPEPTIDE REPEAT PROTEIN 27"/>
    <property type="match status" value="1"/>
</dbReference>
<organism evidence="3 4">
    <name type="scientific">Myxozyma melibiosi</name>
    <dbReference type="NCBI Taxonomy" id="54550"/>
    <lineage>
        <taxon>Eukaryota</taxon>
        <taxon>Fungi</taxon>
        <taxon>Dikarya</taxon>
        <taxon>Ascomycota</taxon>
        <taxon>Saccharomycotina</taxon>
        <taxon>Lipomycetes</taxon>
        <taxon>Lipomycetales</taxon>
        <taxon>Lipomycetaceae</taxon>
        <taxon>Myxozyma</taxon>
    </lineage>
</organism>
<evidence type="ECO:0000256" key="1">
    <source>
        <dbReference type="ARBA" id="ARBA00022737"/>
    </source>
</evidence>
<evidence type="ECO:0008006" key="5">
    <source>
        <dbReference type="Google" id="ProtNLM"/>
    </source>
</evidence>
<keyword evidence="4" id="KW-1185">Reference proteome</keyword>
<dbReference type="InterPro" id="IPR044244">
    <property type="entry name" value="TTC27/Emw1"/>
</dbReference>
<keyword evidence="2" id="KW-0802">TPR repeat</keyword>
<protein>
    <recommendedName>
        <fullName evidence="5">TPR repeat-containing protein</fullName>
    </recommendedName>
</protein>
<gene>
    <name evidence="3" type="ORF">BZA70DRAFT_253613</name>
</gene>
<accession>A0ABR1FD35</accession>
<dbReference type="RefSeq" id="XP_064770787.1">
    <property type="nucleotide sequence ID" value="XM_064910739.1"/>
</dbReference>
<name>A0ABR1FD35_9ASCO</name>
<dbReference type="EMBL" id="JBBJBU010000001">
    <property type="protein sequence ID" value="KAK7207754.1"/>
    <property type="molecule type" value="Genomic_DNA"/>
</dbReference>
<dbReference type="SUPFAM" id="SSF48452">
    <property type="entry name" value="TPR-like"/>
    <property type="match status" value="1"/>
</dbReference>
<dbReference type="GeneID" id="90036251"/>